<dbReference type="AlphaFoldDB" id="A0A9D4MM93"/>
<feature type="transmembrane region" description="Helical" evidence="1">
    <location>
        <begin position="42"/>
        <end position="62"/>
    </location>
</feature>
<dbReference type="EMBL" id="JAIWYP010000001">
    <property type="protein sequence ID" value="KAH3879798.1"/>
    <property type="molecule type" value="Genomic_DNA"/>
</dbReference>
<keyword evidence="1" id="KW-1133">Transmembrane helix</keyword>
<comment type="caution">
    <text evidence="2">The sequence shown here is derived from an EMBL/GenBank/DDBJ whole genome shotgun (WGS) entry which is preliminary data.</text>
</comment>
<keyword evidence="1" id="KW-0472">Membrane</keyword>
<gene>
    <name evidence="2" type="ORF">DPMN_003704</name>
</gene>
<dbReference type="Proteomes" id="UP000828390">
    <property type="component" value="Unassembled WGS sequence"/>
</dbReference>
<evidence type="ECO:0000313" key="3">
    <source>
        <dbReference type="Proteomes" id="UP000828390"/>
    </source>
</evidence>
<proteinExistence type="predicted"/>
<organism evidence="2 3">
    <name type="scientific">Dreissena polymorpha</name>
    <name type="common">Zebra mussel</name>
    <name type="synonym">Mytilus polymorpha</name>
    <dbReference type="NCBI Taxonomy" id="45954"/>
    <lineage>
        <taxon>Eukaryota</taxon>
        <taxon>Metazoa</taxon>
        <taxon>Spiralia</taxon>
        <taxon>Lophotrochozoa</taxon>
        <taxon>Mollusca</taxon>
        <taxon>Bivalvia</taxon>
        <taxon>Autobranchia</taxon>
        <taxon>Heteroconchia</taxon>
        <taxon>Euheterodonta</taxon>
        <taxon>Imparidentia</taxon>
        <taxon>Neoheterodontei</taxon>
        <taxon>Myida</taxon>
        <taxon>Dreissenoidea</taxon>
        <taxon>Dreissenidae</taxon>
        <taxon>Dreissena</taxon>
    </lineage>
</organism>
<protein>
    <submittedName>
        <fullName evidence="2">Uncharacterized protein</fullName>
    </submittedName>
</protein>
<evidence type="ECO:0000313" key="2">
    <source>
        <dbReference type="EMBL" id="KAH3879798.1"/>
    </source>
</evidence>
<reference evidence="2" key="2">
    <citation type="submission" date="2020-11" db="EMBL/GenBank/DDBJ databases">
        <authorList>
            <person name="McCartney M.A."/>
            <person name="Auch B."/>
            <person name="Kono T."/>
            <person name="Mallez S."/>
            <person name="Becker A."/>
            <person name="Gohl D.M."/>
            <person name="Silverstein K.A.T."/>
            <person name="Koren S."/>
            <person name="Bechman K.B."/>
            <person name="Herman A."/>
            <person name="Abrahante J.E."/>
            <person name="Garbe J."/>
        </authorList>
    </citation>
    <scope>NUCLEOTIDE SEQUENCE</scope>
    <source>
        <strain evidence="2">Duluth1</strain>
        <tissue evidence="2">Whole animal</tissue>
    </source>
</reference>
<evidence type="ECO:0000256" key="1">
    <source>
        <dbReference type="SAM" id="Phobius"/>
    </source>
</evidence>
<reference evidence="2" key="1">
    <citation type="journal article" date="2019" name="bioRxiv">
        <title>The Genome of the Zebra Mussel, Dreissena polymorpha: A Resource for Invasive Species Research.</title>
        <authorList>
            <person name="McCartney M.A."/>
            <person name="Auch B."/>
            <person name="Kono T."/>
            <person name="Mallez S."/>
            <person name="Zhang Y."/>
            <person name="Obille A."/>
            <person name="Becker A."/>
            <person name="Abrahante J.E."/>
            <person name="Garbe J."/>
            <person name="Badalamenti J.P."/>
            <person name="Herman A."/>
            <person name="Mangelson H."/>
            <person name="Liachko I."/>
            <person name="Sullivan S."/>
            <person name="Sone E.D."/>
            <person name="Koren S."/>
            <person name="Silverstein K.A.T."/>
            <person name="Beckman K.B."/>
            <person name="Gohl D.M."/>
        </authorList>
    </citation>
    <scope>NUCLEOTIDE SEQUENCE</scope>
    <source>
        <strain evidence="2">Duluth1</strain>
        <tissue evidence="2">Whole animal</tissue>
    </source>
</reference>
<name>A0A9D4MM93_DREPO</name>
<keyword evidence="3" id="KW-1185">Reference proteome</keyword>
<sequence length="173" mass="20295">MSNRIQTGYSHLAYASCCLAEHELHELHEEVTRLRKSMLVSWFQLDVVQVAMLVTMLVSWFQLDVVQMLFTSMLVSWFQLDVVQWLGILASPVEVTVVEVTVQQKTRVRHWTCTDIQTLFSEQQKTRVRHWTCTDIQTLFNTGHVEVTVLQKIFNIIQARHWTCPNLPHMKQL</sequence>
<accession>A0A9D4MM93</accession>
<keyword evidence="1" id="KW-0812">Transmembrane</keyword>